<gene>
    <name evidence="1" type="ORF">EZ456_05080</name>
</gene>
<protein>
    <submittedName>
        <fullName evidence="1">Uncharacterized protein</fullName>
    </submittedName>
</protein>
<name>A0A4V6N6L4_9SPHI</name>
<dbReference type="AlphaFoldDB" id="A0A4V6N6L4"/>
<dbReference type="Proteomes" id="UP000293925">
    <property type="component" value="Unassembled WGS sequence"/>
</dbReference>
<comment type="caution">
    <text evidence="1">The sequence shown here is derived from an EMBL/GenBank/DDBJ whole genome shotgun (WGS) entry which is preliminary data.</text>
</comment>
<accession>A0A4V6N6L4</accession>
<evidence type="ECO:0000313" key="2">
    <source>
        <dbReference type="Proteomes" id="UP000293925"/>
    </source>
</evidence>
<keyword evidence="2" id="KW-1185">Reference proteome</keyword>
<reference evidence="1 2" key="1">
    <citation type="submission" date="2019-02" db="EMBL/GenBank/DDBJ databases">
        <title>Pedobacter sp. RP-3-21 sp. nov., isolated from Arctic soil.</title>
        <authorList>
            <person name="Dahal R.H."/>
        </authorList>
    </citation>
    <scope>NUCLEOTIDE SEQUENCE [LARGE SCALE GENOMIC DNA]</scope>
    <source>
        <strain evidence="1 2">RP-3-21</strain>
    </source>
</reference>
<dbReference type="EMBL" id="SJSO01000003">
    <property type="protein sequence ID" value="TCD28757.1"/>
    <property type="molecule type" value="Genomic_DNA"/>
</dbReference>
<evidence type="ECO:0000313" key="1">
    <source>
        <dbReference type="EMBL" id="TCD28757.1"/>
    </source>
</evidence>
<proteinExistence type="predicted"/>
<organism evidence="1 2">
    <name type="scientific">Pedobacter psychrodurus</name>
    <dbReference type="NCBI Taxonomy" id="2530456"/>
    <lineage>
        <taxon>Bacteria</taxon>
        <taxon>Pseudomonadati</taxon>
        <taxon>Bacteroidota</taxon>
        <taxon>Sphingobacteriia</taxon>
        <taxon>Sphingobacteriales</taxon>
        <taxon>Sphingobacteriaceae</taxon>
        <taxon>Pedobacter</taxon>
    </lineage>
</organism>
<sequence>MLRDIKNKFRKSENYTFILKGKMYLHAFVIHTESNRTQYVNETIAQNQVYSHFPQLFEEFNRVNITGTDGDKENFTRPIKPDRIEI</sequence>